<evidence type="ECO:0000256" key="3">
    <source>
        <dbReference type="ARBA" id="ARBA00023163"/>
    </source>
</evidence>
<dbReference type="InterPro" id="IPR000835">
    <property type="entry name" value="HTH_MarR-typ"/>
</dbReference>
<dbReference type="AlphaFoldDB" id="A0A510L4R0"/>
<evidence type="ECO:0000313" key="6">
    <source>
        <dbReference type="Proteomes" id="UP000321561"/>
    </source>
</evidence>
<dbReference type="OrthoDB" id="92556at2"/>
<evidence type="ECO:0000256" key="2">
    <source>
        <dbReference type="ARBA" id="ARBA00023125"/>
    </source>
</evidence>
<gene>
    <name evidence="5" type="ORF">JMUB5056_0169</name>
</gene>
<dbReference type="PROSITE" id="PS50995">
    <property type="entry name" value="HTH_MARR_2"/>
    <property type="match status" value="1"/>
</dbReference>
<keyword evidence="3" id="KW-0804">Transcription</keyword>
<dbReference type="PANTHER" id="PTHR42756">
    <property type="entry name" value="TRANSCRIPTIONAL REGULATOR, MARR"/>
    <property type="match status" value="1"/>
</dbReference>
<reference evidence="5 6" key="1">
    <citation type="submission" date="2019-07" db="EMBL/GenBank/DDBJ databases">
        <title>Complete Genome Sequence of Leptotrichia hongkongensis Strain JMUB5056.</title>
        <authorList>
            <person name="Watanabe S."/>
            <person name="Cui L."/>
        </authorList>
    </citation>
    <scope>NUCLEOTIDE SEQUENCE [LARGE SCALE GENOMIC DNA]</scope>
    <source>
        <strain evidence="5 6">JMUB5056</strain>
    </source>
</reference>
<dbReference type="Proteomes" id="UP000321561">
    <property type="component" value="Chromosome"/>
</dbReference>
<dbReference type="EMBL" id="AP019846">
    <property type="protein sequence ID" value="BBM58597.1"/>
    <property type="molecule type" value="Genomic_DNA"/>
</dbReference>
<dbReference type="SMART" id="SM00347">
    <property type="entry name" value="HTH_MARR"/>
    <property type="match status" value="1"/>
</dbReference>
<dbReference type="KEGG" id="lhg:JMUB5056_0169"/>
<dbReference type="GO" id="GO:0003700">
    <property type="term" value="F:DNA-binding transcription factor activity"/>
    <property type="evidence" value="ECO:0007669"/>
    <property type="project" value="InterPro"/>
</dbReference>
<organism evidence="5 6">
    <name type="scientific">Leptotrichia hongkongensis</name>
    <dbReference type="NCBI Taxonomy" id="554406"/>
    <lineage>
        <taxon>Bacteria</taxon>
        <taxon>Fusobacteriati</taxon>
        <taxon>Fusobacteriota</taxon>
        <taxon>Fusobacteriia</taxon>
        <taxon>Fusobacteriales</taxon>
        <taxon>Leptotrichiaceae</taxon>
        <taxon>Leptotrichia</taxon>
    </lineage>
</organism>
<evidence type="ECO:0000259" key="4">
    <source>
        <dbReference type="PROSITE" id="PS50995"/>
    </source>
</evidence>
<name>A0A510L4R0_9FUSO</name>
<feature type="domain" description="HTH marR-type" evidence="4">
    <location>
        <begin position="1"/>
        <end position="137"/>
    </location>
</feature>
<dbReference type="Pfam" id="PF01047">
    <property type="entry name" value="MarR"/>
    <property type="match status" value="1"/>
</dbReference>
<dbReference type="InterPro" id="IPR036388">
    <property type="entry name" value="WH-like_DNA-bd_sf"/>
</dbReference>
<dbReference type="PANTHER" id="PTHR42756:SF1">
    <property type="entry name" value="TRANSCRIPTIONAL REPRESSOR OF EMRAB OPERON"/>
    <property type="match status" value="1"/>
</dbReference>
<dbReference type="SUPFAM" id="SSF46785">
    <property type="entry name" value="Winged helix' DNA-binding domain"/>
    <property type="match status" value="1"/>
</dbReference>
<sequence>MINLFELVEDIDKKFLEKYYEIFESMEEKVELSKRDFHYLRIIFEAQKINLTEFSKRSKVSKPAVTKIINKYLQKGYVIKEVSEEDKRFSYIQLLDGMKMFLGKNQQIANSIYESFLNVLDKNEREQLKKLLVKIKSNF</sequence>
<keyword evidence="2" id="KW-0238">DNA-binding</keyword>
<dbReference type="RefSeq" id="WP_147004775.1">
    <property type="nucleotide sequence ID" value="NZ_AP019846.1"/>
</dbReference>
<protein>
    <recommendedName>
        <fullName evidence="4">HTH marR-type domain-containing protein</fullName>
    </recommendedName>
</protein>
<evidence type="ECO:0000256" key="1">
    <source>
        <dbReference type="ARBA" id="ARBA00023015"/>
    </source>
</evidence>
<dbReference type="PRINTS" id="PR00598">
    <property type="entry name" value="HTHMARR"/>
</dbReference>
<keyword evidence="1" id="KW-0805">Transcription regulation</keyword>
<dbReference type="Gene3D" id="1.10.10.10">
    <property type="entry name" value="Winged helix-like DNA-binding domain superfamily/Winged helix DNA-binding domain"/>
    <property type="match status" value="1"/>
</dbReference>
<accession>A0A510L4R0</accession>
<dbReference type="GO" id="GO:0003677">
    <property type="term" value="F:DNA binding"/>
    <property type="evidence" value="ECO:0007669"/>
    <property type="project" value="UniProtKB-KW"/>
</dbReference>
<evidence type="ECO:0000313" key="5">
    <source>
        <dbReference type="EMBL" id="BBM58597.1"/>
    </source>
</evidence>
<dbReference type="InterPro" id="IPR036390">
    <property type="entry name" value="WH_DNA-bd_sf"/>
</dbReference>
<proteinExistence type="predicted"/>